<dbReference type="KEGG" id="dsi:Dsimw501_GD22877"/>
<keyword evidence="2" id="KW-0732">Signal</keyword>
<organism evidence="4">
    <name type="scientific">Drosophila simulans</name>
    <name type="common">Fruit fly</name>
    <dbReference type="NCBI Taxonomy" id="7240"/>
    <lineage>
        <taxon>Eukaryota</taxon>
        <taxon>Metazoa</taxon>
        <taxon>Ecdysozoa</taxon>
        <taxon>Arthropoda</taxon>
        <taxon>Hexapoda</taxon>
        <taxon>Insecta</taxon>
        <taxon>Pterygota</taxon>
        <taxon>Neoptera</taxon>
        <taxon>Endopterygota</taxon>
        <taxon>Diptera</taxon>
        <taxon>Brachycera</taxon>
        <taxon>Muscomorpha</taxon>
        <taxon>Ephydroidea</taxon>
        <taxon>Drosophilidae</taxon>
        <taxon>Drosophila</taxon>
        <taxon>Sophophora</taxon>
    </lineage>
</organism>
<dbReference type="SUPFAM" id="SSF56436">
    <property type="entry name" value="C-type lectin-like"/>
    <property type="match status" value="1"/>
</dbReference>
<dbReference type="InterPro" id="IPR016186">
    <property type="entry name" value="C-type_lectin-like/link_sf"/>
</dbReference>
<dbReference type="PROSITE" id="PS50041">
    <property type="entry name" value="C_TYPE_LECTIN_2"/>
    <property type="match status" value="1"/>
</dbReference>
<dbReference type="CDD" id="cd00037">
    <property type="entry name" value="CLECT"/>
    <property type="match status" value="1"/>
</dbReference>
<reference evidence="4" key="2">
    <citation type="submission" date="2014-06" db="EMBL/GenBank/DDBJ databases">
        <authorList>
            <person name="Hu T."/>
            <person name="Eisen M.B."/>
            <person name="Thornton K.R."/>
            <person name="Andolfatto P."/>
        </authorList>
    </citation>
    <scope>NUCLEOTIDE SEQUENCE</scope>
    <source>
        <strain evidence="4">W501</strain>
    </source>
</reference>
<dbReference type="PANTHER" id="PTHR22803">
    <property type="entry name" value="MANNOSE, PHOSPHOLIPASE, LECTIN RECEPTOR RELATED"/>
    <property type="match status" value="1"/>
</dbReference>
<dbReference type="OrthoDB" id="8950604at2759"/>
<feature type="signal peptide" evidence="2">
    <location>
        <begin position="1"/>
        <end position="22"/>
    </location>
</feature>
<dbReference type="InterPro" id="IPR001304">
    <property type="entry name" value="C-type_lectin-like"/>
</dbReference>
<dbReference type="AlphaFoldDB" id="A0A0J9TDJ5"/>
<accession>A0A0J9TDJ5</accession>
<feature type="chain" id="PRO_5005323456" description="C-type lectin domain-containing protein" evidence="2">
    <location>
        <begin position="23"/>
        <end position="254"/>
    </location>
</feature>
<keyword evidence="1" id="KW-0175">Coiled coil</keyword>
<dbReference type="Gene3D" id="3.10.100.10">
    <property type="entry name" value="Mannose-Binding Protein A, subunit A"/>
    <property type="match status" value="1"/>
</dbReference>
<dbReference type="InterPro" id="IPR016187">
    <property type="entry name" value="CTDL_fold"/>
</dbReference>
<dbReference type="EMBL" id="CM002910">
    <property type="protein sequence ID" value="KMY87570.1"/>
    <property type="molecule type" value="Genomic_DNA"/>
</dbReference>
<gene>
    <name evidence="4" type="primary">Dsim\GD22877</name>
    <name evidence="4" type="ORF">Dsimw501_GD22877</name>
</gene>
<evidence type="ECO:0000313" key="4">
    <source>
        <dbReference type="EMBL" id="KMY87570.1"/>
    </source>
</evidence>
<reference evidence="4" key="1">
    <citation type="journal article" date="2013" name="Genome Res.">
        <title>A second-generation assembly of the Drosophila simulans genome provides new insights into patterns of lineage-specific divergence.</title>
        <authorList>
            <person name="Hu T.T."/>
            <person name="Eisen M.B."/>
            <person name="Thornton K.R."/>
            <person name="Andolfatto P."/>
        </authorList>
    </citation>
    <scope>NUCLEOTIDE SEQUENCE [LARGE SCALE GENOMIC DNA]</scope>
    <source>
        <strain evidence="4">W501</strain>
    </source>
</reference>
<evidence type="ECO:0000256" key="1">
    <source>
        <dbReference type="SAM" id="Coils"/>
    </source>
</evidence>
<sequence length="254" mass="28408">MLKSAIALLCGLLALNLCGAWAESMSCPLKDPPSQCGGYCLGVLMPVLNHLNIPHNLANSSKANEVLLRQYTMEGQLTALKDKQLSTEVALDAQGRKLDINEQNLTDRLNGLESILSALKETVIELKTKIKYLRFEQIGSKYYYIEKVSEKNWSDASKTCRNMGGHLADIKDEAHLNAIKANLQRDTHYWLGINDLKAKGEFLSMSTGKSAPFLKWGSGGPSQLDTFNCVFLYNGEMHDYPCKYNFQFICQTEE</sequence>
<reference evidence="4" key="3">
    <citation type="submission" date="2015-04" db="EMBL/GenBank/DDBJ databases">
        <authorList>
            <consortium name="FlyBase"/>
        </authorList>
    </citation>
    <scope>NUCLEOTIDE SEQUENCE</scope>
    <source>
        <strain evidence="4">W501</strain>
    </source>
</reference>
<name>A0A0J9TDJ5_DROSI</name>
<protein>
    <recommendedName>
        <fullName evidence="3">C-type lectin domain-containing protein</fullName>
    </recommendedName>
</protein>
<feature type="domain" description="C-type lectin" evidence="3">
    <location>
        <begin position="138"/>
        <end position="251"/>
    </location>
</feature>
<evidence type="ECO:0000256" key="2">
    <source>
        <dbReference type="SAM" id="SignalP"/>
    </source>
</evidence>
<dbReference type="SMART" id="SM00034">
    <property type="entry name" value="CLECT"/>
    <property type="match status" value="1"/>
</dbReference>
<evidence type="ECO:0000259" key="3">
    <source>
        <dbReference type="PROSITE" id="PS50041"/>
    </source>
</evidence>
<dbReference type="InterPro" id="IPR050111">
    <property type="entry name" value="C-type_lectin/snaclec_domain"/>
</dbReference>
<dbReference type="Pfam" id="PF00059">
    <property type="entry name" value="Lectin_C"/>
    <property type="match status" value="1"/>
</dbReference>
<feature type="coiled-coil region" evidence="1">
    <location>
        <begin position="102"/>
        <end position="129"/>
    </location>
</feature>
<dbReference type="Proteomes" id="UP000035880">
    <property type="component" value="Chromosome 2L"/>
</dbReference>
<proteinExistence type="predicted"/>